<dbReference type="Proteomes" id="UP000263900">
    <property type="component" value="Chromosome"/>
</dbReference>
<evidence type="ECO:0000313" key="2">
    <source>
        <dbReference type="EMBL" id="AXY72730.1"/>
    </source>
</evidence>
<dbReference type="KEGG" id="pseg:D3H65_01530"/>
<gene>
    <name evidence="2" type="ORF">D3H65_01530</name>
</gene>
<feature type="transmembrane region" description="Helical" evidence="1">
    <location>
        <begin position="46"/>
        <end position="64"/>
    </location>
</feature>
<keyword evidence="1" id="KW-0812">Transmembrane</keyword>
<reference evidence="2 3" key="1">
    <citation type="submission" date="2018-09" db="EMBL/GenBank/DDBJ databases">
        <title>Genome sequencing of strain 6GH32-13.</title>
        <authorList>
            <person name="Weon H.-Y."/>
            <person name="Heo J."/>
            <person name="Kwon S.-W."/>
        </authorList>
    </citation>
    <scope>NUCLEOTIDE SEQUENCE [LARGE SCALE GENOMIC DNA]</scope>
    <source>
        <strain evidence="2 3">5GH32-13</strain>
    </source>
</reference>
<proteinExistence type="predicted"/>
<keyword evidence="3" id="KW-1185">Reference proteome</keyword>
<keyword evidence="1" id="KW-0472">Membrane</keyword>
<evidence type="ECO:0000256" key="1">
    <source>
        <dbReference type="SAM" id="Phobius"/>
    </source>
</evidence>
<dbReference type="OrthoDB" id="9787815at2"/>
<protein>
    <submittedName>
        <fullName evidence="2">Uncharacterized protein</fullName>
    </submittedName>
</protein>
<evidence type="ECO:0000313" key="3">
    <source>
        <dbReference type="Proteomes" id="UP000263900"/>
    </source>
</evidence>
<organism evidence="2 3">
    <name type="scientific">Paraflavitalea soli</name>
    <dbReference type="NCBI Taxonomy" id="2315862"/>
    <lineage>
        <taxon>Bacteria</taxon>
        <taxon>Pseudomonadati</taxon>
        <taxon>Bacteroidota</taxon>
        <taxon>Chitinophagia</taxon>
        <taxon>Chitinophagales</taxon>
        <taxon>Chitinophagaceae</taxon>
        <taxon>Paraflavitalea</taxon>
    </lineage>
</organism>
<name>A0A3B7MHQ9_9BACT</name>
<accession>A0A3B7MHQ9</accession>
<sequence length="70" mass="7938">MPVGRQIVKLIGWAFVIAGFLMRITGTTFSGTYLDRKGWQSSIMDGKALIFFGLVFLVYHYIILPKKNNP</sequence>
<feature type="transmembrane region" description="Helical" evidence="1">
    <location>
        <begin position="7"/>
        <end position="26"/>
    </location>
</feature>
<dbReference type="AlphaFoldDB" id="A0A3B7MHQ9"/>
<dbReference type="RefSeq" id="WP_119048568.1">
    <property type="nucleotide sequence ID" value="NZ_CP032157.1"/>
</dbReference>
<keyword evidence="1" id="KW-1133">Transmembrane helix</keyword>
<dbReference type="EMBL" id="CP032157">
    <property type="protein sequence ID" value="AXY72730.1"/>
    <property type="molecule type" value="Genomic_DNA"/>
</dbReference>